<organism evidence="1 2">
    <name type="scientific">Mariniradius sediminis</name>
    <dbReference type="NCBI Taxonomy" id="2909237"/>
    <lineage>
        <taxon>Bacteria</taxon>
        <taxon>Pseudomonadati</taxon>
        <taxon>Bacteroidota</taxon>
        <taxon>Cytophagia</taxon>
        <taxon>Cytophagales</taxon>
        <taxon>Cyclobacteriaceae</taxon>
        <taxon>Mariniradius</taxon>
    </lineage>
</organism>
<dbReference type="EMBL" id="JAKEVZ010000008">
    <property type="protein sequence ID" value="MCF1751716.1"/>
    <property type="molecule type" value="Genomic_DNA"/>
</dbReference>
<keyword evidence="2" id="KW-1185">Reference proteome</keyword>
<evidence type="ECO:0000313" key="2">
    <source>
        <dbReference type="Proteomes" id="UP001201449"/>
    </source>
</evidence>
<comment type="caution">
    <text evidence="1">The sequence shown here is derived from an EMBL/GenBank/DDBJ whole genome shotgun (WGS) entry which is preliminary data.</text>
</comment>
<proteinExistence type="predicted"/>
<evidence type="ECO:0000313" key="1">
    <source>
        <dbReference type="EMBL" id="MCF1751716.1"/>
    </source>
</evidence>
<accession>A0ABS9BX15</accession>
<protein>
    <submittedName>
        <fullName evidence="1">Uncharacterized protein</fullName>
    </submittedName>
</protein>
<dbReference type="RefSeq" id="WP_234861674.1">
    <property type="nucleotide sequence ID" value="NZ_JAKEVZ010000008.1"/>
</dbReference>
<gene>
    <name evidence="1" type="ORF">L0U89_11605</name>
</gene>
<sequence length="140" mass="15805">MKKYLLALVLVMLVFSGYSKDPEGKTFLLIFNKSELKQYQTSTDYIELSLMNIFTTKSFSGNSDAAILVQVPYEGIDRCQLGDLFVRINQHRTASLNEIAFQIIDLDESKSTFQSLLASYEARNAKTKKPNKALKANPNP</sequence>
<reference evidence="1 2" key="1">
    <citation type="submission" date="2022-01" db="EMBL/GenBank/DDBJ databases">
        <title>Mariniradius saccharolyticus sp. nov., isolated from sediment of a river.</title>
        <authorList>
            <person name="Liu H."/>
        </authorList>
    </citation>
    <scope>NUCLEOTIDE SEQUENCE [LARGE SCALE GENOMIC DNA]</scope>
    <source>
        <strain evidence="1 2">RY-2</strain>
    </source>
</reference>
<dbReference type="Proteomes" id="UP001201449">
    <property type="component" value="Unassembled WGS sequence"/>
</dbReference>
<name>A0ABS9BX15_9BACT</name>